<name>A0ABX2CUF6_9CYAN</name>
<gene>
    <name evidence="2" type="ORF">E5S67_01687</name>
</gene>
<dbReference type="CDD" id="cd05403">
    <property type="entry name" value="NT_KNTase_like"/>
    <property type="match status" value="1"/>
</dbReference>
<evidence type="ECO:0000259" key="1">
    <source>
        <dbReference type="Pfam" id="PF01909"/>
    </source>
</evidence>
<comment type="caution">
    <text evidence="2">The sequence shown here is derived from an EMBL/GenBank/DDBJ whole genome shotgun (WGS) entry which is preliminary data.</text>
</comment>
<dbReference type="Gene3D" id="3.30.460.10">
    <property type="entry name" value="Beta Polymerase, domain 2"/>
    <property type="match status" value="1"/>
</dbReference>
<proteinExistence type="predicted"/>
<dbReference type="Pfam" id="PF01909">
    <property type="entry name" value="NTP_transf_2"/>
    <property type="match status" value="1"/>
</dbReference>
<feature type="domain" description="Polymerase nucleotidyl transferase" evidence="1">
    <location>
        <begin position="15"/>
        <end position="68"/>
    </location>
</feature>
<dbReference type="PANTHER" id="PTHR33933">
    <property type="entry name" value="NUCLEOTIDYLTRANSFERASE"/>
    <property type="match status" value="1"/>
</dbReference>
<evidence type="ECO:0000313" key="3">
    <source>
        <dbReference type="Proteomes" id="UP000702425"/>
    </source>
</evidence>
<reference evidence="2 3" key="1">
    <citation type="journal article" date="2020" name="Sci. Rep.">
        <title>A novel cyanobacterial geosmin producer, revising GeoA distribution and dispersion patterns in Bacteria.</title>
        <authorList>
            <person name="Churro C."/>
            <person name="Semedo-Aguiar A.P."/>
            <person name="Silva A.D."/>
            <person name="Pereira-Leal J.B."/>
            <person name="Leite R.B."/>
        </authorList>
    </citation>
    <scope>NUCLEOTIDE SEQUENCE [LARGE SCALE GENOMIC DNA]</scope>
    <source>
        <strain evidence="2 3">IPMA8</strain>
    </source>
</reference>
<dbReference type="SUPFAM" id="SSF81301">
    <property type="entry name" value="Nucleotidyltransferase"/>
    <property type="match status" value="1"/>
</dbReference>
<sequence>MPTSTINVQLKEIIAQIRQGLENLYGEQLIRIILYGSQARGDARPDSDIDILILLKQPFNYSQESERISVLIADICLEHTVVISCMFATLQKYQEYESGFFRNIRREGVPI</sequence>
<accession>A0ABX2CUF6</accession>
<organism evidence="2 3">
    <name type="scientific">Microcoleus asticus IPMA8</name>
    <dbReference type="NCBI Taxonomy" id="2563858"/>
    <lineage>
        <taxon>Bacteria</taxon>
        <taxon>Bacillati</taxon>
        <taxon>Cyanobacteriota</taxon>
        <taxon>Cyanophyceae</taxon>
        <taxon>Oscillatoriophycideae</taxon>
        <taxon>Oscillatoriales</taxon>
        <taxon>Microcoleaceae</taxon>
        <taxon>Microcoleus</taxon>
        <taxon>Microcoleus asticus</taxon>
    </lineage>
</organism>
<dbReference type="InterPro" id="IPR002934">
    <property type="entry name" value="Polymerase_NTP_transf_dom"/>
</dbReference>
<dbReference type="InterPro" id="IPR052548">
    <property type="entry name" value="Type_VII_TA_antitoxin"/>
</dbReference>
<dbReference type="RefSeq" id="WP_015179744.1">
    <property type="nucleotide sequence ID" value="NZ_CAWPPK010000146.1"/>
</dbReference>
<protein>
    <recommendedName>
        <fullName evidence="1">Polymerase nucleotidyl transferase domain-containing protein</fullName>
    </recommendedName>
</protein>
<dbReference type="PANTHER" id="PTHR33933:SF1">
    <property type="entry name" value="PROTEIN ADENYLYLTRANSFERASE MNTA-RELATED"/>
    <property type="match status" value="1"/>
</dbReference>
<keyword evidence="3" id="KW-1185">Reference proteome</keyword>
<dbReference type="Proteomes" id="UP000702425">
    <property type="component" value="Unassembled WGS sequence"/>
</dbReference>
<dbReference type="EMBL" id="SRRZ01000023">
    <property type="protein sequence ID" value="NQE33964.1"/>
    <property type="molecule type" value="Genomic_DNA"/>
</dbReference>
<evidence type="ECO:0000313" key="2">
    <source>
        <dbReference type="EMBL" id="NQE33964.1"/>
    </source>
</evidence>
<dbReference type="InterPro" id="IPR043519">
    <property type="entry name" value="NT_sf"/>
</dbReference>